<comment type="cofactor">
    <cofactor evidence="1">
        <name>FMN</name>
        <dbReference type="ChEBI" id="CHEBI:58210"/>
    </cofactor>
</comment>
<feature type="binding site" evidence="5">
    <location>
        <position position="262"/>
    </location>
    <ligand>
        <name>glyoxylate</name>
        <dbReference type="ChEBI" id="CHEBI:36655"/>
    </ligand>
</feature>
<evidence type="ECO:0000256" key="4">
    <source>
        <dbReference type="PIRSR" id="PIRSR000138-1"/>
    </source>
</evidence>
<keyword evidence="5" id="KW-0288">FMN</keyword>
<keyword evidence="8" id="KW-1185">Reference proteome</keyword>
<feature type="active site" description="Proton acceptor" evidence="4">
    <location>
        <position position="262"/>
    </location>
</feature>
<organism evidence="7 8">
    <name type="scientific">Colletotrichum spinosum</name>
    <dbReference type="NCBI Taxonomy" id="1347390"/>
    <lineage>
        <taxon>Eukaryota</taxon>
        <taxon>Fungi</taxon>
        <taxon>Dikarya</taxon>
        <taxon>Ascomycota</taxon>
        <taxon>Pezizomycotina</taxon>
        <taxon>Sordariomycetes</taxon>
        <taxon>Hypocreomycetidae</taxon>
        <taxon>Glomerellales</taxon>
        <taxon>Glomerellaceae</taxon>
        <taxon>Colletotrichum</taxon>
        <taxon>Colletotrichum orbiculare species complex</taxon>
    </lineage>
</organism>
<evidence type="ECO:0000256" key="3">
    <source>
        <dbReference type="ARBA" id="ARBA00024042"/>
    </source>
</evidence>
<comment type="caution">
    <text evidence="7">The sequence shown here is derived from an EMBL/GenBank/DDBJ whole genome shotgun (WGS) entry which is preliminary data.</text>
</comment>
<dbReference type="PANTHER" id="PTHR10578">
    <property type="entry name" value="S -2-HYDROXY-ACID OXIDASE-RELATED"/>
    <property type="match status" value="1"/>
</dbReference>
<dbReference type="PROSITE" id="PS00557">
    <property type="entry name" value="FMN_HYDROXY_ACID_DH_1"/>
    <property type="match status" value="1"/>
</dbReference>
<evidence type="ECO:0000256" key="1">
    <source>
        <dbReference type="ARBA" id="ARBA00001917"/>
    </source>
</evidence>
<feature type="domain" description="FMN hydroxy acid dehydrogenase" evidence="6">
    <location>
        <begin position="5"/>
        <end position="324"/>
    </location>
</feature>
<dbReference type="GO" id="GO:0016491">
    <property type="term" value="F:oxidoreductase activity"/>
    <property type="evidence" value="ECO:0007669"/>
    <property type="project" value="UniProtKB-KW"/>
</dbReference>
<feature type="binding site" evidence="5">
    <location>
        <position position="113"/>
    </location>
    <ligand>
        <name>FMN</name>
        <dbReference type="ChEBI" id="CHEBI:58210"/>
    </ligand>
</feature>
<feature type="binding site" evidence="5">
    <location>
        <position position="140"/>
    </location>
    <ligand>
        <name>glyoxylate</name>
        <dbReference type="ChEBI" id="CHEBI:36655"/>
    </ligand>
</feature>
<dbReference type="CDD" id="cd02809">
    <property type="entry name" value="alpha_hydroxyacid_oxid_FMN"/>
    <property type="match status" value="1"/>
</dbReference>
<proteinExistence type="inferred from homology"/>
<dbReference type="PANTHER" id="PTHR10578:SF149">
    <property type="entry name" value="2-HYDROXYACID OXIDASE 2"/>
    <property type="match status" value="1"/>
</dbReference>
<keyword evidence="5" id="KW-0285">Flavoprotein</keyword>
<gene>
    <name evidence="7" type="primary">FUB8-6</name>
    <name evidence="7" type="ORF">C8035_v006019</name>
</gene>
<feature type="binding site" evidence="5">
    <location>
        <begin position="293"/>
        <end position="297"/>
    </location>
    <ligand>
        <name>FMN</name>
        <dbReference type="ChEBI" id="CHEBI:58210"/>
    </ligand>
</feature>
<feature type="binding site" evidence="5">
    <location>
        <position position="265"/>
    </location>
    <ligand>
        <name>glyoxylate</name>
        <dbReference type="ChEBI" id="CHEBI:36655"/>
    </ligand>
</feature>
<evidence type="ECO:0000259" key="6">
    <source>
        <dbReference type="PROSITE" id="PS51349"/>
    </source>
</evidence>
<dbReference type="Gene3D" id="3.20.20.70">
    <property type="entry name" value="Aldolase class I"/>
    <property type="match status" value="1"/>
</dbReference>
<dbReference type="InterPro" id="IPR037396">
    <property type="entry name" value="FMN_HAD"/>
</dbReference>
<evidence type="ECO:0000313" key="7">
    <source>
        <dbReference type="EMBL" id="TDZ33104.1"/>
    </source>
</evidence>
<dbReference type="InterPro" id="IPR000262">
    <property type="entry name" value="FMN-dep_DH"/>
</dbReference>
<evidence type="ECO:0000256" key="5">
    <source>
        <dbReference type="PIRSR" id="PIRSR000138-2"/>
    </source>
</evidence>
<feature type="binding site" evidence="5">
    <location>
        <position position="166"/>
    </location>
    <ligand>
        <name>FMN</name>
        <dbReference type="ChEBI" id="CHEBI:58210"/>
    </ligand>
</feature>
<sequence length="324" mass="35032">MSRYMSTELVLSVADIQIAASKSLSSSAREFYDAGSTTQVTVKDNSAAYSKYWLLPRVLVDVSTRDTRISLFGQKIGFPLCVSPAGTQAMAHLDGELATSRACVTRNMHIGVSSSSNQSIEEGRAAGMAAGSTQHIVQLYTMKDRDAQLHIARRAEEAGCAAVSLTADSPVLGARYNEPRNQFRIPEGLSLPSLERTSEAIQAQTHEDGFATINSKSHSWAEEIPWLRSVTKMQVWIKGVLTPEDVELAIQYKCDGVIISNHGGRQLDETPATIDVLQDCAKAAEGRIRVHIDGGIRTGTDISKHCLLGRSASGWEGLVSGDLL</sequence>
<dbReference type="Proteomes" id="UP000295083">
    <property type="component" value="Unassembled WGS sequence"/>
</dbReference>
<feature type="binding site" evidence="5">
    <location>
        <position position="175"/>
    </location>
    <ligand>
        <name>glyoxylate</name>
        <dbReference type="ChEBI" id="CHEBI:36655"/>
    </ligand>
</feature>
<dbReference type="Pfam" id="PF01070">
    <property type="entry name" value="FMN_dh"/>
    <property type="match status" value="1"/>
</dbReference>
<evidence type="ECO:0000256" key="2">
    <source>
        <dbReference type="ARBA" id="ARBA00023002"/>
    </source>
</evidence>
<reference evidence="7 8" key="1">
    <citation type="submission" date="2018-11" db="EMBL/GenBank/DDBJ databases">
        <title>Genome sequence and assembly of Colletotrichum spinosum.</title>
        <authorList>
            <person name="Gan P."/>
            <person name="Shirasu K."/>
        </authorList>
    </citation>
    <scope>NUCLEOTIDE SEQUENCE [LARGE SCALE GENOMIC DNA]</scope>
    <source>
        <strain evidence="7 8">CBS 515.97</strain>
    </source>
</reference>
<dbReference type="SUPFAM" id="SSF51395">
    <property type="entry name" value="FMN-linked oxidoreductases"/>
    <property type="match status" value="1"/>
</dbReference>
<protein>
    <submittedName>
        <fullName evidence="7">Oxidase FUB9</fullName>
    </submittedName>
</protein>
<dbReference type="PROSITE" id="PS51349">
    <property type="entry name" value="FMN_HYDROXY_ACID_DH_2"/>
    <property type="match status" value="1"/>
</dbReference>
<dbReference type="InterPro" id="IPR008259">
    <property type="entry name" value="FMN_hydac_DH_AS"/>
</dbReference>
<dbReference type="GO" id="GO:0010181">
    <property type="term" value="F:FMN binding"/>
    <property type="evidence" value="ECO:0007669"/>
    <property type="project" value="InterPro"/>
</dbReference>
<dbReference type="AlphaFoldDB" id="A0A4R8QB86"/>
<feature type="binding site" evidence="5">
    <location>
        <position position="260"/>
    </location>
    <ligand>
        <name>glyoxylate</name>
        <dbReference type="ChEBI" id="CHEBI:36655"/>
    </ligand>
</feature>
<evidence type="ECO:0000313" key="8">
    <source>
        <dbReference type="Proteomes" id="UP000295083"/>
    </source>
</evidence>
<feature type="binding site" evidence="5">
    <location>
        <begin position="84"/>
        <end position="86"/>
    </location>
    <ligand>
        <name>FMN</name>
        <dbReference type="ChEBI" id="CHEBI:58210"/>
    </ligand>
</feature>
<name>A0A4R8QB86_9PEZI</name>
<accession>A0A4R8QB86</accession>
<feature type="binding site" evidence="5">
    <location>
        <position position="138"/>
    </location>
    <ligand>
        <name>FMN</name>
        <dbReference type="ChEBI" id="CHEBI:58210"/>
    </ligand>
</feature>
<keyword evidence="2" id="KW-0560">Oxidoreductase</keyword>
<comment type="similarity">
    <text evidence="3">Belongs to the FMN-dependent alpha-hydroxy acid dehydrogenase family.</text>
</comment>
<dbReference type="EMBL" id="QAPG01000070">
    <property type="protein sequence ID" value="TDZ33104.1"/>
    <property type="molecule type" value="Genomic_DNA"/>
</dbReference>
<feature type="binding site" evidence="5">
    <location>
        <position position="238"/>
    </location>
    <ligand>
        <name>FMN</name>
        <dbReference type="ChEBI" id="CHEBI:58210"/>
    </ligand>
</feature>
<dbReference type="InterPro" id="IPR012133">
    <property type="entry name" value="Alpha-hydoxy_acid_DH_FMN"/>
</dbReference>
<dbReference type="InterPro" id="IPR013785">
    <property type="entry name" value="Aldolase_TIM"/>
</dbReference>
<dbReference type="PIRSF" id="PIRSF000138">
    <property type="entry name" value="Al-hdrx_acd_dh"/>
    <property type="match status" value="1"/>
</dbReference>